<evidence type="ECO:0000313" key="2">
    <source>
        <dbReference type="Proteomes" id="UP000800082"/>
    </source>
</evidence>
<gene>
    <name evidence="1" type="ORF">M421DRAFT_58797</name>
</gene>
<evidence type="ECO:0000313" key="1">
    <source>
        <dbReference type="EMBL" id="KAF1930430.1"/>
    </source>
</evidence>
<dbReference type="OrthoDB" id="8062037at2759"/>
<organism evidence="1 2">
    <name type="scientific">Didymella exigua CBS 183.55</name>
    <dbReference type="NCBI Taxonomy" id="1150837"/>
    <lineage>
        <taxon>Eukaryota</taxon>
        <taxon>Fungi</taxon>
        <taxon>Dikarya</taxon>
        <taxon>Ascomycota</taxon>
        <taxon>Pezizomycotina</taxon>
        <taxon>Dothideomycetes</taxon>
        <taxon>Pleosporomycetidae</taxon>
        <taxon>Pleosporales</taxon>
        <taxon>Pleosporineae</taxon>
        <taxon>Didymellaceae</taxon>
        <taxon>Didymella</taxon>
    </lineage>
</organism>
<dbReference type="Proteomes" id="UP000800082">
    <property type="component" value="Unassembled WGS sequence"/>
</dbReference>
<dbReference type="RefSeq" id="XP_033450678.1">
    <property type="nucleotide sequence ID" value="XM_033595630.1"/>
</dbReference>
<accession>A0A6A5RSU8</accession>
<dbReference type="GeneID" id="54353297"/>
<proteinExistence type="predicted"/>
<dbReference type="EMBL" id="ML978963">
    <property type="protein sequence ID" value="KAF1930430.1"/>
    <property type="molecule type" value="Genomic_DNA"/>
</dbReference>
<protein>
    <submittedName>
        <fullName evidence="1">Uncharacterized protein</fullName>
    </submittedName>
</protein>
<reference evidence="1" key="1">
    <citation type="journal article" date="2020" name="Stud. Mycol.">
        <title>101 Dothideomycetes genomes: a test case for predicting lifestyles and emergence of pathogens.</title>
        <authorList>
            <person name="Haridas S."/>
            <person name="Albert R."/>
            <person name="Binder M."/>
            <person name="Bloem J."/>
            <person name="Labutti K."/>
            <person name="Salamov A."/>
            <person name="Andreopoulos B."/>
            <person name="Baker S."/>
            <person name="Barry K."/>
            <person name="Bills G."/>
            <person name="Bluhm B."/>
            <person name="Cannon C."/>
            <person name="Castanera R."/>
            <person name="Culley D."/>
            <person name="Daum C."/>
            <person name="Ezra D."/>
            <person name="Gonzalez J."/>
            <person name="Henrissat B."/>
            <person name="Kuo A."/>
            <person name="Liang C."/>
            <person name="Lipzen A."/>
            <person name="Lutzoni F."/>
            <person name="Magnuson J."/>
            <person name="Mondo S."/>
            <person name="Nolan M."/>
            <person name="Ohm R."/>
            <person name="Pangilinan J."/>
            <person name="Park H.-J."/>
            <person name="Ramirez L."/>
            <person name="Alfaro M."/>
            <person name="Sun H."/>
            <person name="Tritt A."/>
            <person name="Yoshinaga Y."/>
            <person name="Zwiers L.-H."/>
            <person name="Turgeon B."/>
            <person name="Goodwin S."/>
            <person name="Spatafora J."/>
            <person name="Crous P."/>
            <person name="Grigoriev I."/>
        </authorList>
    </citation>
    <scope>NUCLEOTIDE SEQUENCE</scope>
    <source>
        <strain evidence="1">CBS 183.55</strain>
    </source>
</reference>
<keyword evidence="2" id="KW-1185">Reference proteome</keyword>
<name>A0A6A5RSU8_9PLEO</name>
<sequence length="97" mass="11281">MSHASASTLDHQWDSYGILNVQRDSRCVGWAPSMGRKCRNVVNWRDMETFYSLLTELSSQPMDPIVLQTRLRELASLGLCRQVHRRAQIDRMVDTWT</sequence>
<feature type="non-terminal residue" evidence="1">
    <location>
        <position position="97"/>
    </location>
</feature>
<dbReference type="AlphaFoldDB" id="A0A6A5RSU8"/>